<sequence length="650" mass="73987">MTNNIPAHYSDLFIIERYNKALNFIRSLPSNNSGFQPTNSQKLELYSLYKQVSQGNVNTSRPGIFDVVGRAKWDAWKKLEGISIMEARHIYVEALLRMATQAYRNNIGRKEAQQIIQTFAAMRPFSEEEKYDDTDDTSNQDEKSTVSEESDIVEESKKVIPLSSRDSFPSRRPSPVSSKTTNNRPSSVSSVQTMFTAPSTPRQSPMIARPTSVNALSRLGQSSGYEKRSHHMMRNDLDVSPNNLSFNVEFDDVVNPWQYISEKTNHPKINTNADQNKQPDLNSLDQTSRRVYYDQTNAINANASSVTAISQLNSMHLYDTTNSQDGNDMTNRVAYTPTSTISGHNTQSQSRYISDNTFFNHPPSSVTLGPATKKALDSLQNEVIALNDRITDLRRELVERDKQHVIKKKPDVGDKSDDKKGGWHWIIKIVAKYAGVNLMTAAILFFILKTCCLCNNLYLITNLIMSPFYEEQPIIRRSVGEEERRHVVPATSSRTQHKLQLQRLFVLTNDKNYLDHPKNMRRLTKELDRVNREYRCVRRFEDPVQESFKRLGHKVACEKSIHNNKQINKPHTAATSISRSQSHSSSNSSSNSSSYSSSAEQNSFIGRWFAHQENDHTSSQTNPQSIIDTNSVVYSFHPTIANSMKRKTKH</sequence>
<dbReference type="InterPro" id="IPR000582">
    <property type="entry name" value="Acyl-CoA-binding_protein"/>
</dbReference>
<dbReference type="InterPro" id="IPR014352">
    <property type="entry name" value="FERM/acyl-CoA-bd_prot_sf"/>
</dbReference>
<feature type="compositionally biased region" description="Low complexity" evidence="3">
    <location>
        <begin position="163"/>
        <end position="178"/>
    </location>
</feature>
<dbReference type="Pfam" id="PF00887">
    <property type="entry name" value="ACBP"/>
    <property type="match status" value="1"/>
</dbReference>
<feature type="compositionally biased region" description="Low complexity" evidence="3">
    <location>
        <begin position="576"/>
        <end position="598"/>
    </location>
</feature>
<organism evidence="5 6">
    <name type="scientific">Mucor flavus</name>
    <dbReference type="NCBI Taxonomy" id="439312"/>
    <lineage>
        <taxon>Eukaryota</taxon>
        <taxon>Fungi</taxon>
        <taxon>Fungi incertae sedis</taxon>
        <taxon>Mucoromycota</taxon>
        <taxon>Mucoromycotina</taxon>
        <taxon>Mucoromycetes</taxon>
        <taxon>Mucorales</taxon>
        <taxon>Mucorineae</taxon>
        <taxon>Mucoraceae</taxon>
        <taxon>Mucor</taxon>
    </lineage>
</organism>
<protein>
    <recommendedName>
        <fullName evidence="4">ACB domain-containing protein</fullName>
    </recommendedName>
</protein>
<dbReference type="PANTHER" id="PTHR23310">
    <property type="entry name" value="ACYL-COA-BINDING PROTEIN, ACBP"/>
    <property type="match status" value="1"/>
</dbReference>
<accession>A0ABP9YPI1</accession>
<dbReference type="InterPro" id="IPR035984">
    <property type="entry name" value="Acyl-CoA-binding_sf"/>
</dbReference>
<evidence type="ECO:0000259" key="4">
    <source>
        <dbReference type="PROSITE" id="PS51228"/>
    </source>
</evidence>
<evidence type="ECO:0000313" key="5">
    <source>
        <dbReference type="EMBL" id="GAA5808756.1"/>
    </source>
</evidence>
<evidence type="ECO:0000256" key="1">
    <source>
        <dbReference type="ARBA" id="ARBA00005567"/>
    </source>
</evidence>
<dbReference type="Pfam" id="PF10452">
    <property type="entry name" value="TCO89"/>
    <property type="match status" value="1"/>
</dbReference>
<gene>
    <name evidence="5" type="ORF">MFLAVUS_002152</name>
</gene>
<dbReference type="InterPro" id="IPR018857">
    <property type="entry name" value="TORC1_cplx_su_TCO89"/>
</dbReference>
<keyword evidence="2" id="KW-0446">Lipid-binding</keyword>
<feature type="compositionally biased region" description="Polar residues" evidence="3">
    <location>
        <begin position="563"/>
        <end position="575"/>
    </location>
</feature>
<proteinExistence type="inferred from homology"/>
<evidence type="ECO:0000256" key="2">
    <source>
        <dbReference type="ARBA" id="ARBA00023121"/>
    </source>
</evidence>
<feature type="region of interest" description="Disordered" evidence="3">
    <location>
        <begin position="127"/>
        <end position="207"/>
    </location>
</feature>
<dbReference type="PRINTS" id="PR00689">
    <property type="entry name" value="ACOABINDINGP"/>
</dbReference>
<dbReference type="PANTHER" id="PTHR23310:SF62">
    <property type="entry name" value="ACYL-COA BINDING PROTEIN 1, ISOFORM A"/>
    <property type="match status" value="1"/>
</dbReference>
<dbReference type="Proteomes" id="UP001473302">
    <property type="component" value="Unassembled WGS sequence"/>
</dbReference>
<feature type="region of interest" description="Disordered" evidence="3">
    <location>
        <begin position="561"/>
        <end position="598"/>
    </location>
</feature>
<evidence type="ECO:0000256" key="3">
    <source>
        <dbReference type="SAM" id="MobiDB-lite"/>
    </source>
</evidence>
<dbReference type="Gene3D" id="1.20.80.10">
    <property type="match status" value="1"/>
</dbReference>
<dbReference type="SUPFAM" id="SSF47027">
    <property type="entry name" value="Acyl-CoA binding protein"/>
    <property type="match status" value="1"/>
</dbReference>
<dbReference type="EMBL" id="BAABUK010000003">
    <property type="protein sequence ID" value="GAA5808756.1"/>
    <property type="molecule type" value="Genomic_DNA"/>
</dbReference>
<dbReference type="PROSITE" id="PS51228">
    <property type="entry name" value="ACB_2"/>
    <property type="match status" value="1"/>
</dbReference>
<feature type="domain" description="ACB" evidence="4">
    <location>
        <begin position="14"/>
        <end position="104"/>
    </location>
</feature>
<keyword evidence="6" id="KW-1185">Reference proteome</keyword>
<feature type="compositionally biased region" description="Acidic residues" evidence="3">
    <location>
        <begin position="129"/>
        <end position="139"/>
    </location>
</feature>
<evidence type="ECO:0000313" key="6">
    <source>
        <dbReference type="Proteomes" id="UP001473302"/>
    </source>
</evidence>
<comment type="caution">
    <text evidence="5">The sequence shown here is derived from an EMBL/GenBank/DDBJ whole genome shotgun (WGS) entry which is preliminary data.</text>
</comment>
<feature type="compositionally biased region" description="Polar residues" evidence="3">
    <location>
        <begin position="179"/>
        <end position="203"/>
    </location>
</feature>
<name>A0ABP9YPI1_9FUNG</name>
<reference evidence="5 6" key="1">
    <citation type="submission" date="2024-04" db="EMBL/GenBank/DDBJ databases">
        <title>genome sequences of Mucor flavus KT1a and Helicostylum pulchrum KT1b strains isolated from the surface of a dry-aged beef.</title>
        <authorList>
            <person name="Toyotome T."/>
            <person name="Hosono M."/>
            <person name="Torimaru M."/>
            <person name="Fukuda K."/>
            <person name="Mikami N."/>
        </authorList>
    </citation>
    <scope>NUCLEOTIDE SEQUENCE [LARGE SCALE GENOMIC DNA]</scope>
    <source>
        <strain evidence="5 6">KT1a</strain>
    </source>
</reference>
<comment type="similarity">
    <text evidence="1">Belongs to the ACBP family.</text>
</comment>